<dbReference type="CDD" id="cd06223">
    <property type="entry name" value="PRTases_typeI"/>
    <property type="match status" value="1"/>
</dbReference>
<dbReference type="EMBL" id="LBBT01000320">
    <property type="protein sequence ID" value="KKY00202.1"/>
    <property type="molecule type" value="Genomic_DNA"/>
</dbReference>
<dbReference type="PROSITE" id="PS51278">
    <property type="entry name" value="GATASE_TYPE_2"/>
    <property type="match status" value="1"/>
</dbReference>
<gene>
    <name evidence="7" type="primary">purF</name>
    <name evidence="13" type="ORF">VN21_15590</name>
</gene>
<dbReference type="OrthoDB" id="9801213at2"/>
<dbReference type="InterPro" id="IPR005854">
    <property type="entry name" value="PurF"/>
</dbReference>
<dbReference type="SUPFAM" id="SSF53271">
    <property type="entry name" value="PRTase-like"/>
    <property type="match status" value="1"/>
</dbReference>
<dbReference type="InterPro" id="IPR029055">
    <property type="entry name" value="Ntn_hydrolases_N"/>
</dbReference>
<dbReference type="InterPro" id="IPR035584">
    <property type="entry name" value="PurF_N"/>
</dbReference>
<feature type="binding site" evidence="7 11">
    <location>
        <position position="393"/>
    </location>
    <ligand>
        <name>[4Fe-4S] cluster</name>
        <dbReference type="ChEBI" id="CHEBI:49883"/>
    </ligand>
</feature>
<dbReference type="UniPathway" id="UPA00074">
    <property type="reaction ID" value="UER00124"/>
</dbReference>
<evidence type="ECO:0000256" key="3">
    <source>
        <dbReference type="ARBA" id="ARBA00022676"/>
    </source>
</evidence>
<dbReference type="EC" id="2.4.2.14" evidence="7"/>
<dbReference type="GO" id="GO:0009113">
    <property type="term" value="P:purine nucleobase biosynthetic process"/>
    <property type="evidence" value="ECO:0007669"/>
    <property type="project" value="UniProtKB-UniRule"/>
</dbReference>
<feature type="binding site" evidence="7 10">
    <location>
        <position position="356"/>
    </location>
    <ligand>
        <name>Mg(2+)</name>
        <dbReference type="ChEBI" id="CHEBI:18420"/>
    </ligand>
</feature>
<evidence type="ECO:0000256" key="10">
    <source>
        <dbReference type="PIRSR" id="PIRSR000485-2"/>
    </source>
</evidence>
<feature type="binding site" evidence="7 10">
    <location>
        <position position="357"/>
    </location>
    <ligand>
        <name>Mg(2+)</name>
        <dbReference type="ChEBI" id="CHEBI:18420"/>
    </ligand>
</feature>
<evidence type="ECO:0000313" key="14">
    <source>
        <dbReference type="Proteomes" id="UP000034407"/>
    </source>
</evidence>
<dbReference type="PATRIC" id="fig|1629550.3.peg.2611"/>
<reference evidence="13 14" key="1">
    <citation type="submission" date="2015-04" db="EMBL/GenBank/DDBJ databases">
        <title>Microcin producing Clostridium sp. JC272T.</title>
        <authorList>
            <person name="Jyothsna T."/>
            <person name="Sasikala C."/>
            <person name="Ramana C."/>
        </authorList>
    </citation>
    <scope>NUCLEOTIDE SEQUENCE [LARGE SCALE GENOMIC DNA]</scope>
    <source>
        <strain evidence="13 14">JC272</strain>
    </source>
</reference>
<proteinExistence type="inferred from homology"/>
<comment type="pathway">
    <text evidence="1 7 8">Purine metabolism; IMP biosynthesis via de novo pathway; N(1)-(5-phospho-D-ribosyl)glycinamide from 5-phospho-alpha-D-ribose 1-diphosphate: step 1/2.</text>
</comment>
<keyword evidence="7" id="KW-0004">4Fe-4S</keyword>
<protein>
    <recommendedName>
        <fullName evidence="7">Amidophosphoribosyltransferase</fullName>
        <shortName evidence="7">ATase</shortName>
        <ecNumber evidence="7">2.4.2.14</ecNumber>
    </recommendedName>
    <alternativeName>
        <fullName evidence="7">Glutamine phosphoribosylpyrophosphate amidotransferase</fullName>
        <shortName evidence="7">GPATase</shortName>
    </alternativeName>
</protein>
<dbReference type="SUPFAM" id="SSF56235">
    <property type="entry name" value="N-terminal nucleophile aminohydrolases (Ntn hydrolases)"/>
    <property type="match status" value="1"/>
</dbReference>
<keyword evidence="7 10" id="KW-0479">Metal-binding</keyword>
<accession>A0A0M3DFN2</accession>
<keyword evidence="7 11" id="KW-0408">Iron</keyword>
<evidence type="ECO:0000256" key="9">
    <source>
        <dbReference type="PIRSR" id="PIRSR000485-1"/>
    </source>
</evidence>
<keyword evidence="4 7" id="KW-0808">Transferase</keyword>
<comment type="similarity">
    <text evidence="2 7 8">In the C-terminal section; belongs to the purine/pyrimidine phosphoribosyltransferase family.</text>
</comment>
<evidence type="ECO:0000256" key="1">
    <source>
        <dbReference type="ARBA" id="ARBA00005209"/>
    </source>
</evidence>
<evidence type="ECO:0000256" key="2">
    <source>
        <dbReference type="ARBA" id="ARBA00010138"/>
    </source>
</evidence>
<evidence type="ECO:0000256" key="6">
    <source>
        <dbReference type="ARBA" id="ARBA00022962"/>
    </source>
</evidence>
<feature type="binding site" evidence="7 11">
    <location>
        <position position="442"/>
    </location>
    <ligand>
        <name>[4Fe-4S] cluster</name>
        <dbReference type="ChEBI" id="CHEBI:49883"/>
    </ligand>
</feature>
<dbReference type="GO" id="GO:0000287">
    <property type="term" value="F:magnesium ion binding"/>
    <property type="evidence" value="ECO:0007669"/>
    <property type="project" value="UniProtKB-UniRule"/>
</dbReference>
<keyword evidence="14" id="KW-1185">Reference proteome</keyword>
<comment type="cofactor">
    <cofactor evidence="7 11">
        <name>[4Fe-4S] cluster</name>
        <dbReference type="ChEBI" id="CHEBI:49883"/>
    </cofactor>
    <text evidence="7 11">Binds 1 [4Fe-4S] cluster per subunit.</text>
</comment>
<dbReference type="GO" id="GO:0006189">
    <property type="term" value="P:'de novo' IMP biosynthetic process"/>
    <property type="evidence" value="ECO:0007669"/>
    <property type="project" value="UniProtKB-UniRule"/>
</dbReference>
<dbReference type="Pfam" id="PF00156">
    <property type="entry name" value="Pribosyltran"/>
    <property type="match status" value="1"/>
</dbReference>
<feature type="binding site" evidence="7 11">
    <location>
        <position position="247"/>
    </location>
    <ligand>
        <name>[4Fe-4S] cluster</name>
        <dbReference type="ChEBI" id="CHEBI:49883"/>
    </ligand>
</feature>
<dbReference type="Pfam" id="PF13537">
    <property type="entry name" value="GATase_7"/>
    <property type="match status" value="1"/>
</dbReference>
<evidence type="ECO:0000256" key="8">
    <source>
        <dbReference type="PIRNR" id="PIRNR000485"/>
    </source>
</evidence>
<evidence type="ECO:0000256" key="4">
    <source>
        <dbReference type="ARBA" id="ARBA00022679"/>
    </source>
</evidence>
<dbReference type="CDD" id="cd00715">
    <property type="entry name" value="GPATase_N"/>
    <property type="match status" value="1"/>
</dbReference>
<keyword evidence="6 7" id="KW-0315">Glutamine amidotransferase</keyword>
<comment type="function">
    <text evidence="7">Catalyzes the formation of phosphoribosylamine from phosphoribosylpyrophosphate (PRPP) and glutamine.</text>
</comment>
<dbReference type="GO" id="GO:0051539">
    <property type="term" value="F:4 iron, 4 sulfur cluster binding"/>
    <property type="evidence" value="ECO:0007669"/>
    <property type="project" value="UniProtKB-KW"/>
</dbReference>
<feature type="domain" description="Glutamine amidotransferase type-2" evidence="12">
    <location>
        <begin position="13"/>
        <end position="231"/>
    </location>
</feature>
<dbReference type="NCBIfam" id="TIGR01134">
    <property type="entry name" value="purF"/>
    <property type="match status" value="1"/>
</dbReference>
<feature type="binding site" evidence="7 10">
    <location>
        <position position="294"/>
    </location>
    <ligand>
        <name>Mg(2+)</name>
        <dbReference type="ChEBI" id="CHEBI:18420"/>
    </ligand>
</feature>
<evidence type="ECO:0000313" key="13">
    <source>
        <dbReference type="EMBL" id="KKY00202.1"/>
    </source>
</evidence>
<dbReference type="GO" id="GO:0004044">
    <property type="term" value="F:amidophosphoribosyltransferase activity"/>
    <property type="evidence" value="ECO:0007669"/>
    <property type="project" value="UniProtKB-UniRule"/>
</dbReference>
<comment type="cofactor">
    <cofactor evidence="7 10">
        <name>Mg(2+)</name>
        <dbReference type="ChEBI" id="CHEBI:18420"/>
    </cofactor>
    <text evidence="7 10">Binds 1 Mg(2+) ion per subunit.</text>
</comment>
<comment type="catalytic activity">
    <reaction evidence="7 8">
        <text>5-phospho-beta-D-ribosylamine + L-glutamate + diphosphate = 5-phospho-alpha-D-ribose 1-diphosphate + L-glutamine + H2O</text>
        <dbReference type="Rhea" id="RHEA:14905"/>
        <dbReference type="ChEBI" id="CHEBI:15377"/>
        <dbReference type="ChEBI" id="CHEBI:29985"/>
        <dbReference type="ChEBI" id="CHEBI:33019"/>
        <dbReference type="ChEBI" id="CHEBI:58017"/>
        <dbReference type="ChEBI" id="CHEBI:58359"/>
        <dbReference type="ChEBI" id="CHEBI:58681"/>
        <dbReference type="EC" id="2.4.2.14"/>
    </reaction>
</comment>
<keyword evidence="7 10" id="KW-0460">Magnesium</keyword>
<feature type="active site" description="Nucleophile" evidence="7 9">
    <location>
        <position position="13"/>
    </location>
</feature>
<keyword evidence="3 7" id="KW-0328">Glycosyltransferase</keyword>
<keyword evidence="5 7" id="KW-0658">Purine biosynthesis</keyword>
<dbReference type="InterPro" id="IPR017932">
    <property type="entry name" value="GATase_2_dom"/>
</dbReference>
<comment type="caution">
    <text evidence="13">The sequence shown here is derived from an EMBL/GenBank/DDBJ whole genome shotgun (WGS) entry which is preliminary data.</text>
</comment>
<dbReference type="PANTHER" id="PTHR11907">
    <property type="entry name" value="AMIDOPHOSPHORIBOSYLTRANSFERASE"/>
    <property type="match status" value="1"/>
</dbReference>
<evidence type="ECO:0000256" key="5">
    <source>
        <dbReference type="ARBA" id="ARBA00022755"/>
    </source>
</evidence>
<evidence type="ECO:0000256" key="7">
    <source>
        <dbReference type="HAMAP-Rule" id="MF_01931"/>
    </source>
</evidence>
<dbReference type="Gene3D" id="3.60.20.10">
    <property type="entry name" value="Glutamine Phosphoribosylpyrophosphate, subunit 1, domain 1"/>
    <property type="match status" value="1"/>
</dbReference>
<evidence type="ECO:0000256" key="11">
    <source>
        <dbReference type="PIRSR" id="PIRSR000485-3"/>
    </source>
</evidence>
<organism evidence="13 14">
    <name type="scientific">Paraclostridium benzoelyticum</name>
    <dbReference type="NCBI Taxonomy" id="1629550"/>
    <lineage>
        <taxon>Bacteria</taxon>
        <taxon>Bacillati</taxon>
        <taxon>Bacillota</taxon>
        <taxon>Clostridia</taxon>
        <taxon>Peptostreptococcales</taxon>
        <taxon>Peptostreptococcaceae</taxon>
        <taxon>Paraclostridium</taxon>
    </lineage>
</organism>
<name>A0A0M3DFN2_9FIRM</name>
<sequence length="447" mass="49367">MQTDCMDKYKEECGVVGIFSTNKINLHSSLYSSLITLQHRGQDSCGVAFSDKESIKGYKGVGLVNEVFSRHIPPNLNGYLGVGHVRYSTFGEINLLNAQPIFNNNSNCNIALAHNGNITNILKLKNELKEFNFNTTSDSEVILKLIKKHYKNSIEESLYSAINKLDGGFSCVLITKNELFAFRDRNGIRPLCIGKIKDDYIVCSESCVIDILGGEFIRDVLPGEIIKIDIYGVKTINTSSLCKCMTCSFEYIYFSRIDSIIDGVNVYNTRFKSGINLYHEHPVDADVVIAVPESGNTSALGFSKASSIPLTTGFVKNNFLGRSFIKPSPCKRYETVNLKLNVIKENVKNKKVVVVDDSIIRGTTCKKIVSLLKNAGAKEIHYRVASPIVTSPCCLGINTSKSELIGSTMNLNEIANFIGTDSLGYLSISGFLNTLPKNKTTCLKCFL</sequence>
<dbReference type="AlphaFoldDB" id="A0A0M3DFN2"/>
<dbReference type="PIRSF" id="PIRSF000485">
    <property type="entry name" value="Amd_phspho_trans"/>
    <property type="match status" value="1"/>
</dbReference>
<evidence type="ECO:0000259" key="12">
    <source>
        <dbReference type="PROSITE" id="PS51278"/>
    </source>
</evidence>
<feature type="binding site" evidence="7 11">
    <location>
        <position position="445"/>
    </location>
    <ligand>
        <name>[4Fe-4S] cluster</name>
        <dbReference type="ChEBI" id="CHEBI:49883"/>
    </ligand>
</feature>
<dbReference type="Gene3D" id="3.40.50.2020">
    <property type="match status" value="1"/>
</dbReference>
<dbReference type="Proteomes" id="UP000034407">
    <property type="component" value="Unassembled WGS sequence"/>
</dbReference>
<keyword evidence="7 11" id="KW-0411">Iron-sulfur</keyword>
<dbReference type="HAMAP" id="MF_01931">
    <property type="entry name" value="PurF"/>
    <property type="match status" value="1"/>
</dbReference>
<dbReference type="InterPro" id="IPR029057">
    <property type="entry name" value="PRTase-like"/>
</dbReference>
<dbReference type="InterPro" id="IPR000836">
    <property type="entry name" value="PRTase_dom"/>
</dbReference>